<evidence type="ECO:0000256" key="1">
    <source>
        <dbReference type="ARBA" id="ARBA00004429"/>
    </source>
</evidence>
<keyword evidence="7 8" id="KW-0472">Membrane</keyword>
<keyword evidence="3" id="KW-1003">Cell membrane</keyword>
<feature type="transmembrane region" description="Helical" evidence="8">
    <location>
        <begin position="47"/>
        <end position="64"/>
    </location>
</feature>
<organism evidence="9 10">
    <name type="scientific">Corynespora cassiicola Philippines</name>
    <dbReference type="NCBI Taxonomy" id="1448308"/>
    <lineage>
        <taxon>Eukaryota</taxon>
        <taxon>Fungi</taxon>
        <taxon>Dikarya</taxon>
        <taxon>Ascomycota</taxon>
        <taxon>Pezizomycotina</taxon>
        <taxon>Dothideomycetes</taxon>
        <taxon>Pleosporomycetidae</taxon>
        <taxon>Pleosporales</taxon>
        <taxon>Corynesporascaceae</taxon>
        <taxon>Corynespora</taxon>
    </lineage>
</organism>
<proteinExistence type="predicted"/>
<dbReference type="OrthoDB" id="10254418at2759"/>
<dbReference type="EMBL" id="KZ678133">
    <property type="protein sequence ID" value="PSN68916.1"/>
    <property type="molecule type" value="Genomic_DNA"/>
</dbReference>
<dbReference type="Pfam" id="PF20398">
    <property type="entry name" value="DUF6691"/>
    <property type="match status" value="1"/>
</dbReference>
<feature type="transmembrane region" description="Helical" evidence="8">
    <location>
        <begin position="12"/>
        <end position="35"/>
    </location>
</feature>
<keyword evidence="10" id="KW-1185">Reference proteome</keyword>
<feature type="transmembrane region" description="Helical" evidence="8">
    <location>
        <begin position="113"/>
        <end position="134"/>
    </location>
</feature>
<evidence type="ECO:0000256" key="8">
    <source>
        <dbReference type="SAM" id="Phobius"/>
    </source>
</evidence>
<keyword evidence="5 8" id="KW-0812">Transmembrane</keyword>
<dbReference type="GO" id="GO:0005886">
    <property type="term" value="C:plasma membrane"/>
    <property type="evidence" value="ECO:0007669"/>
    <property type="project" value="UniProtKB-SubCell"/>
</dbReference>
<dbReference type="InterPro" id="IPR046513">
    <property type="entry name" value="DUF6691"/>
</dbReference>
<feature type="non-terminal residue" evidence="9">
    <location>
        <position position="333"/>
    </location>
</feature>
<reference evidence="9 10" key="1">
    <citation type="journal article" date="2018" name="Front. Microbiol.">
        <title>Genome-Wide Analysis of Corynespora cassiicola Leaf Fall Disease Putative Effectors.</title>
        <authorList>
            <person name="Lopez D."/>
            <person name="Ribeiro S."/>
            <person name="Label P."/>
            <person name="Fumanal B."/>
            <person name="Venisse J.S."/>
            <person name="Kohler A."/>
            <person name="de Oliveira R.R."/>
            <person name="Labutti K."/>
            <person name="Lipzen A."/>
            <person name="Lail K."/>
            <person name="Bauer D."/>
            <person name="Ohm R.A."/>
            <person name="Barry K.W."/>
            <person name="Spatafora J."/>
            <person name="Grigoriev I.V."/>
            <person name="Martin F.M."/>
            <person name="Pujade-Renaud V."/>
        </authorList>
    </citation>
    <scope>NUCLEOTIDE SEQUENCE [LARGE SCALE GENOMIC DNA]</scope>
    <source>
        <strain evidence="9 10">Philippines</strain>
    </source>
</reference>
<protein>
    <submittedName>
        <fullName evidence="9">YeeE/YedE family integral membrane protein</fullName>
    </submittedName>
</protein>
<dbReference type="AlphaFoldDB" id="A0A2T2NUE4"/>
<dbReference type="InterPro" id="IPR007272">
    <property type="entry name" value="Sulf_transp_TsuA/YedE"/>
</dbReference>
<keyword evidence="2" id="KW-0813">Transport</keyword>
<keyword evidence="6 8" id="KW-1133">Transmembrane helix</keyword>
<evidence type="ECO:0000313" key="9">
    <source>
        <dbReference type="EMBL" id="PSN68916.1"/>
    </source>
</evidence>
<evidence type="ECO:0000256" key="2">
    <source>
        <dbReference type="ARBA" id="ARBA00022448"/>
    </source>
</evidence>
<feature type="transmembrane region" description="Helical" evidence="8">
    <location>
        <begin position="76"/>
        <end position="93"/>
    </location>
</feature>
<dbReference type="Proteomes" id="UP000240883">
    <property type="component" value="Unassembled WGS sequence"/>
</dbReference>
<name>A0A2T2NUE4_CORCC</name>
<comment type="subcellular location">
    <subcellularLocation>
        <location evidence="1">Cell inner membrane</location>
        <topology evidence="1">Multi-pass membrane protein</topology>
    </subcellularLocation>
</comment>
<dbReference type="PANTHER" id="PTHR30574:SF1">
    <property type="entry name" value="SULPHUR TRANSPORT DOMAIN-CONTAINING PROTEIN"/>
    <property type="match status" value="1"/>
</dbReference>
<sequence length="333" mass="35091">MFTPVETSIGALLLHQATSVLLFQNGTILGVSGFLRSVLNSPTKSTIAFFAGMAASFVPLKLFIPELLTSYPAAPSTIQQAIVTAGVGALVGWGTKLSNGCTSGHMLCGLGRLSARSAIAVATFFPLAILTHHLVHPSLLTDLCTGTTPCYTPIYPSATTTKSLLLLAALAIYTSRTLPTLLSQSTNPSDDKSASNPNAPARLATLFLSGLEFGLGLHITQMSHPSKVLSFLSFPRLHLWDPSLALVLLFAVLPNALEIRLRGLDAPPLFSDRFDIPKKTVADTDWKFVLGAAAFGVGWGLTGTCPGPAVLRAVAQPGWGILWVGGFWVGGRV</sequence>
<accession>A0A2T2NUE4</accession>
<keyword evidence="4" id="KW-0997">Cell inner membrane</keyword>
<evidence type="ECO:0000256" key="5">
    <source>
        <dbReference type="ARBA" id="ARBA00022692"/>
    </source>
</evidence>
<gene>
    <name evidence="9" type="ORF">BS50DRAFT_521110</name>
</gene>
<evidence type="ECO:0000256" key="6">
    <source>
        <dbReference type="ARBA" id="ARBA00022989"/>
    </source>
</evidence>
<dbReference type="PANTHER" id="PTHR30574">
    <property type="entry name" value="INNER MEMBRANE PROTEIN YEDE"/>
    <property type="match status" value="1"/>
</dbReference>
<evidence type="ECO:0000256" key="3">
    <source>
        <dbReference type="ARBA" id="ARBA00022475"/>
    </source>
</evidence>
<evidence type="ECO:0000256" key="7">
    <source>
        <dbReference type="ARBA" id="ARBA00023136"/>
    </source>
</evidence>
<evidence type="ECO:0000313" key="10">
    <source>
        <dbReference type="Proteomes" id="UP000240883"/>
    </source>
</evidence>
<feature type="transmembrane region" description="Helical" evidence="8">
    <location>
        <begin position="154"/>
        <end position="173"/>
    </location>
</feature>
<evidence type="ECO:0000256" key="4">
    <source>
        <dbReference type="ARBA" id="ARBA00022519"/>
    </source>
</evidence>